<evidence type="ECO:0000313" key="1">
    <source>
        <dbReference type="EMBL" id="BAZ92582.1"/>
    </source>
</evidence>
<dbReference type="RefSeq" id="WP_096363811.1">
    <property type="nucleotide sequence ID" value="NZ_AP018052.1"/>
</dbReference>
<sequence>MAIFSFLNKSGNGEKAGVLLGESGVSLARINGTVDTPRLLDLGYQTGAADAATLEQLMREHRPGRAAVHCVLPLGSYQLLLVDMPKVPPNEIKAAVRWQIKDLIDFHIDDAVVDVFDAPPSGAGGAQEQVYVVVTRASQVQHIAGAVQQAGLSLAVIDIPELALRNLAARLPEQEQGVALMYLEAGRGLIALCRDNTLYLARTIELGHAALADPDPDRRAMAVSSLALEIQRSMDYYDRYFQQAPINHLYIAPTAEALPGLVSELHGQVGLEGRLLAPELIFSGAEIDTGIWAHGLLAVGAALREEGKAL</sequence>
<name>A0A1Z4VMC0_9GAMM</name>
<dbReference type="Gene3D" id="3.30.420.380">
    <property type="match status" value="1"/>
</dbReference>
<reference evidence="1 2" key="1">
    <citation type="submission" date="2017-05" db="EMBL/GenBank/DDBJ databases">
        <title>Thiocyanate degradation by Thiohalobacter thiocyanaticus FOKN1.</title>
        <authorList>
            <person name="Oshiki M."/>
            <person name="Fukushima T."/>
            <person name="Kawano S."/>
            <person name="Nakagawa J."/>
        </authorList>
    </citation>
    <scope>NUCLEOTIDE SEQUENCE [LARGE SCALE GENOMIC DNA]</scope>
    <source>
        <strain evidence="1 2">FOKN1</strain>
    </source>
</reference>
<dbReference type="InterPro" id="IPR050696">
    <property type="entry name" value="FtsA/MreB"/>
</dbReference>
<evidence type="ECO:0000313" key="2">
    <source>
        <dbReference type="Proteomes" id="UP000218765"/>
    </source>
</evidence>
<keyword evidence="2" id="KW-1185">Reference proteome</keyword>
<proteinExistence type="predicted"/>
<dbReference type="AlphaFoldDB" id="A0A1Z4VMC0"/>
<dbReference type="InterPro" id="IPR005883">
    <property type="entry name" value="PilM"/>
</dbReference>
<protein>
    <submittedName>
        <fullName evidence="1">Biogenesis protein MshI</fullName>
    </submittedName>
</protein>
<gene>
    <name evidence="1" type="ORF">FOKN1_0178</name>
</gene>
<accession>A0A1Z4VMC0</accession>
<dbReference type="PANTHER" id="PTHR32432:SF3">
    <property type="entry name" value="ETHANOLAMINE UTILIZATION PROTEIN EUTJ"/>
    <property type="match status" value="1"/>
</dbReference>
<dbReference type="Pfam" id="PF11104">
    <property type="entry name" value="PilM_2"/>
    <property type="match status" value="1"/>
</dbReference>
<dbReference type="InterPro" id="IPR043129">
    <property type="entry name" value="ATPase_NBD"/>
</dbReference>
<dbReference type="EMBL" id="AP018052">
    <property type="protein sequence ID" value="BAZ92582.1"/>
    <property type="molecule type" value="Genomic_DNA"/>
</dbReference>
<dbReference type="OrthoDB" id="5296002at2"/>
<organism evidence="1 2">
    <name type="scientific">Thiohalobacter thiocyanaticus</name>
    <dbReference type="NCBI Taxonomy" id="585455"/>
    <lineage>
        <taxon>Bacteria</taxon>
        <taxon>Pseudomonadati</taxon>
        <taxon>Pseudomonadota</taxon>
        <taxon>Gammaproteobacteria</taxon>
        <taxon>Thiohalobacterales</taxon>
        <taxon>Thiohalobacteraceae</taxon>
        <taxon>Thiohalobacter</taxon>
    </lineage>
</organism>
<dbReference type="SUPFAM" id="SSF53067">
    <property type="entry name" value="Actin-like ATPase domain"/>
    <property type="match status" value="1"/>
</dbReference>
<dbReference type="PANTHER" id="PTHR32432">
    <property type="entry name" value="CELL DIVISION PROTEIN FTSA-RELATED"/>
    <property type="match status" value="1"/>
</dbReference>
<dbReference type="KEGG" id="ttc:FOKN1_0178"/>
<dbReference type="Proteomes" id="UP000218765">
    <property type="component" value="Chromosome"/>
</dbReference>